<keyword evidence="3" id="KW-1185">Reference proteome</keyword>
<organism evidence="2 3">
    <name type="scientific">Streptomyces mesophilus</name>
    <dbReference type="NCBI Taxonomy" id="1775132"/>
    <lineage>
        <taxon>Bacteria</taxon>
        <taxon>Bacillati</taxon>
        <taxon>Actinomycetota</taxon>
        <taxon>Actinomycetes</taxon>
        <taxon>Kitasatosporales</taxon>
        <taxon>Streptomycetaceae</taxon>
        <taxon>Streptomyces</taxon>
    </lineage>
</organism>
<feature type="region of interest" description="Disordered" evidence="1">
    <location>
        <begin position="66"/>
        <end position="85"/>
    </location>
</feature>
<dbReference type="RefSeq" id="WP_165335297.1">
    <property type="nucleotide sequence ID" value="NZ_JAAKZW010000175.1"/>
</dbReference>
<proteinExistence type="predicted"/>
<comment type="caution">
    <text evidence="2">The sequence shown here is derived from an EMBL/GenBank/DDBJ whole genome shotgun (WGS) entry which is preliminary data.</text>
</comment>
<evidence type="ECO:0000256" key="1">
    <source>
        <dbReference type="SAM" id="MobiDB-lite"/>
    </source>
</evidence>
<feature type="region of interest" description="Disordered" evidence="1">
    <location>
        <begin position="117"/>
        <end position="175"/>
    </location>
</feature>
<dbReference type="AlphaFoldDB" id="A0A6G4XSV2"/>
<dbReference type="EMBL" id="JAAKZW010000175">
    <property type="protein sequence ID" value="NGO79860.1"/>
    <property type="molecule type" value="Genomic_DNA"/>
</dbReference>
<name>A0A6G4XSV2_9ACTN</name>
<dbReference type="Proteomes" id="UP000481109">
    <property type="component" value="Unassembled WGS sequence"/>
</dbReference>
<gene>
    <name evidence="2" type="ORF">G6045_30000</name>
</gene>
<protein>
    <submittedName>
        <fullName evidence="2">Uncharacterized protein</fullName>
    </submittedName>
</protein>
<feature type="compositionally biased region" description="Polar residues" evidence="1">
    <location>
        <begin position="158"/>
        <end position="172"/>
    </location>
</feature>
<evidence type="ECO:0000313" key="2">
    <source>
        <dbReference type="EMBL" id="NGO79860.1"/>
    </source>
</evidence>
<feature type="compositionally biased region" description="Low complexity" evidence="1">
    <location>
        <begin position="121"/>
        <end position="149"/>
    </location>
</feature>
<evidence type="ECO:0000313" key="3">
    <source>
        <dbReference type="Proteomes" id="UP000481109"/>
    </source>
</evidence>
<sequence>MPQPQVIPVTLTPQQATTGAIFEVDQGGQRIALQIPPCRHGDQIRMTVGASEVILQIQVDIFGGSGAQPPTNPYGGAPTRNAPSAGSRAKAGVIKVVLAAAVAGVLFLVMNLGDDDDSKNTGSGSPTTSASTPAASAPPTDAASPSESPAPDPYDQGTCLNGTLPDSETAQEVNDVEEVDCSASDAHYKVIQTFPMTSDLNECNANPKTQYAFSSQYTMNGAVISEYVYCLEGIGSYARS</sequence>
<reference evidence="2 3" key="1">
    <citation type="submission" date="2020-02" db="EMBL/GenBank/DDBJ databases">
        <title>Whole-genome analyses of novel actinobacteria.</title>
        <authorList>
            <person name="Sahin N."/>
            <person name="Tokatli A."/>
        </authorList>
    </citation>
    <scope>NUCLEOTIDE SEQUENCE [LARGE SCALE GENOMIC DNA]</scope>
    <source>
        <strain evidence="2 3">YC504</strain>
    </source>
</reference>
<accession>A0A6G4XSV2</accession>